<dbReference type="GO" id="GO:0003700">
    <property type="term" value="F:DNA-binding transcription factor activity"/>
    <property type="evidence" value="ECO:0007669"/>
    <property type="project" value="InterPro"/>
</dbReference>
<evidence type="ECO:0000256" key="1">
    <source>
        <dbReference type="ARBA" id="ARBA00023015"/>
    </source>
</evidence>
<dbReference type="Pfam" id="PF02311">
    <property type="entry name" value="AraC_binding"/>
    <property type="match status" value="1"/>
</dbReference>
<dbReference type="InterPro" id="IPR018062">
    <property type="entry name" value="HTH_AraC-typ_CS"/>
</dbReference>
<dbReference type="Gene3D" id="2.60.120.10">
    <property type="entry name" value="Jelly Rolls"/>
    <property type="match status" value="1"/>
</dbReference>
<proteinExistence type="predicted"/>
<dbReference type="InterPro" id="IPR020449">
    <property type="entry name" value="Tscrpt_reg_AraC-type_HTH"/>
</dbReference>
<dbReference type="AlphaFoldDB" id="A0A162K4C2"/>
<dbReference type="InterPro" id="IPR003313">
    <property type="entry name" value="AraC-bd"/>
</dbReference>
<evidence type="ECO:0000256" key="2">
    <source>
        <dbReference type="ARBA" id="ARBA00023125"/>
    </source>
</evidence>
<dbReference type="SMART" id="SM00342">
    <property type="entry name" value="HTH_ARAC"/>
    <property type="match status" value="1"/>
</dbReference>
<dbReference type="SUPFAM" id="SSF51215">
    <property type="entry name" value="Regulatory protein AraC"/>
    <property type="match status" value="1"/>
</dbReference>
<dbReference type="SUPFAM" id="SSF46689">
    <property type="entry name" value="Homeodomain-like"/>
    <property type="match status" value="2"/>
</dbReference>
<keyword evidence="2" id="KW-0238">DNA-binding</keyword>
<organism evidence="5 6">
    <name type="scientific">Paenibacillus glacialis</name>
    <dbReference type="NCBI Taxonomy" id="494026"/>
    <lineage>
        <taxon>Bacteria</taxon>
        <taxon>Bacillati</taxon>
        <taxon>Bacillota</taxon>
        <taxon>Bacilli</taxon>
        <taxon>Bacillales</taxon>
        <taxon>Paenibacillaceae</taxon>
        <taxon>Paenibacillus</taxon>
    </lineage>
</organism>
<accession>A0A162K4C2</accession>
<dbReference type="PANTHER" id="PTHR43280:SF28">
    <property type="entry name" value="HTH-TYPE TRANSCRIPTIONAL ACTIVATOR RHAS"/>
    <property type="match status" value="1"/>
</dbReference>
<dbReference type="InterPro" id="IPR018060">
    <property type="entry name" value="HTH_AraC"/>
</dbReference>
<dbReference type="STRING" id="494026.PGLA_10195"/>
<dbReference type="PROSITE" id="PS01124">
    <property type="entry name" value="HTH_ARAC_FAMILY_2"/>
    <property type="match status" value="1"/>
</dbReference>
<dbReference type="InterPro" id="IPR009057">
    <property type="entry name" value="Homeodomain-like_sf"/>
</dbReference>
<keyword evidence="6" id="KW-1185">Reference proteome</keyword>
<dbReference type="PANTHER" id="PTHR43280">
    <property type="entry name" value="ARAC-FAMILY TRANSCRIPTIONAL REGULATOR"/>
    <property type="match status" value="1"/>
</dbReference>
<evidence type="ECO:0000259" key="4">
    <source>
        <dbReference type="PROSITE" id="PS01124"/>
    </source>
</evidence>
<dbReference type="InterPro" id="IPR037923">
    <property type="entry name" value="HTH-like"/>
</dbReference>
<dbReference type="Proteomes" id="UP000076967">
    <property type="component" value="Unassembled WGS sequence"/>
</dbReference>
<evidence type="ECO:0000256" key="3">
    <source>
        <dbReference type="ARBA" id="ARBA00023163"/>
    </source>
</evidence>
<protein>
    <recommendedName>
        <fullName evidence="4">HTH araC/xylS-type domain-containing protein</fullName>
    </recommendedName>
</protein>
<reference evidence="5 6" key="1">
    <citation type="submission" date="2016-03" db="EMBL/GenBank/DDBJ databases">
        <title>Draft genome sequence of Paenibacillus glacialis DSM 22343.</title>
        <authorList>
            <person name="Shin S.-K."/>
            <person name="Yi H."/>
        </authorList>
    </citation>
    <scope>NUCLEOTIDE SEQUENCE [LARGE SCALE GENOMIC DNA]</scope>
    <source>
        <strain evidence="5 6">DSM 22343</strain>
    </source>
</reference>
<gene>
    <name evidence="5" type="ORF">PGLA_10195</name>
</gene>
<sequence length="295" mass="34255">MLEIHFFRSTPFYISKESKSSTSIPTVHYHDAYEILYLISGELYYVIENQSYQVVSGSLLLIRMNDAHKLINPNGSTFERVTLLFQEEYLCDLLGGETAFHPLASFLPGSCVIRLRGPEQGFVEGIFEKMIVEQANRLPETNLYLKIILTELLIFIQRKKNSCGQQNQRSSDRVHQQISQVVHYINHHYDQRLTLEDISKRFYLSTSHLSRTFKESTGFTFIEYINNVRVKHACYFLKDSKLSVTEIAERVGFESSTHFGRMFKSIVGLAPLKFRKSREMAIHNPDQYESEISSR</sequence>
<keyword evidence="1" id="KW-0805">Transcription regulation</keyword>
<dbReference type="PROSITE" id="PS00041">
    <property type="entry name" value="HTH_ARAC_FAMILY_1"/>
    <property type="match status" value="1"/>
</dbReference>
<dbReference type="InterPro" id="IPR014710">
    <property type="entry name" value="RmlC-like_jellyroll"/>
</dbReference>
<name>A0A162K4C2_9BACL</name>
<dbReference type="PRINTS" id="PR00032">
    <property type="entry name" value="HTHARAC"/>
</dbReference>
<dbReference type="Gene3D" id="1.10.10.60">
    <property type="entry name" value="Homeodomain-like"/>
    <property type="match status" value="2"/>
</dbReference>
<keyword evidence="3" id="KW-0804">Transcription</keyword>
<dbReference type="OrthoDB" id="506156at2"/>
<evidence type="ECO:0000313" key="5">
    <source>
        <dbReference type="EMBL" id="OAB42826.1"/>
    </source>
</evidence>
<dbReference type="GO" id="GO:0043565">
    <property type="term" value="F:sequence-specific DNA binding"/>
    <property type="evidence" value="ECO:0007669"/>
    <property type="project" value="InterPro"/>
</dbReference>
<dbReference type="RefSeq" id="WP_068532196.1">
    <property type="nucleotide sequence ID" value="NZ_LVJH01000017.1"/>
</dbReference>
<feature type="domain" description="HTH araC/xylS-type" evidence="4">
    <location>
        <begin position="179"/>
        <end position="277"/>
    </location>
</feature>
<dbReference type="Pfam" id="PF12833">
    <property type="entry name" value="HTH_18"/>
    <property type="match status" value="1"/>
</dbReference>
<dbReference type="EMBL" id="LVJH01000017">
    <property type="protein sequence ID" value="OAB42826.1"/>
    <property type="molecule type" value="Genomic_DNA"/>
</dbReference>
<comment type="caution">
    <text evidence="5">The sequence shown here is derived from an EMBL/GenBank/DDBJ whole genome shotgun (WGS) entry which is preliminary data.</text>
</comment>
<evidence type="ECO:0000313" key="6">
    <source>
        <dbReference type="Proteomes" id="UP000076967"/>
    </source>
</evidence>